<protein>
    <recommendedName>
        <fullName evidence="1">DUF6036 domain-containing protein</fullName>
    </recommendedName>
</protein>
<dbReference type="RefSeq" id="WP_037457838.1">
    <property type="nucleotide sequence ID" value="NZ_AVFL01000021.1"/>
</dbReference>
<dbReference type="Pfam" id="PF19502">
    <property type="entry name" value="DUF6036"/>
    <property type="match status" value="1"/>
</dbReference>
<dbReference type="InterPro" id="IPR045792">
    <property type="entry name" value="DUF6036"/>
</dbReference>
<name>W9GWA1_9PROT</name>
<dbReference type="Proteomes" id="UP000019486">
    <property type="component" value="Unassembled WGS sequence"/>
</dbReference>
<dbReference type="InterPro" id="IPR043519">
    <property type="entry name" value="NT_sf"/>
</dbReference>
<sequence>MKQLLDLNDALMVLKSVLERISARGGELPKSVVMVGGTALAAHGVRDLSKDVDFYSKNIDETIIYEVEKEFRQIHGRLFKIDVTSSEAIWGRVILKDLEQSPKFTTMSVGQQDVEVKMLTVEDLFFLKLGADREKDRRDLPGLVDRTTSDALTARFNQLIDWMADKNAAMGFMDRFVDVMEEYFELAPQRLMERLELPVQVKDMLLASRVMEGNDGSQEL</sequence>
<comment type="caution">
    <text evidence="2">The sequence shown here is derived from an EMBL/GenBank/DDBJ whole genome shotgun (WGS) entry which is preliminary data.</text>
</comment>
<accession>W9GWA1</accession>
<gene>
    <name evidence="2" type="ORF">N825_15560</name>
</gene>
<organism evidence="2 3">
    <name type="scientific">Skermanella stibiiresistens SB22</name>
    <dbReference type="NCBI Taxonomy" id="1385369"/>
    <lineage>
        <taxon>Bacteria</taxon>
        <taxon>Pseudomonadati</taxon>
        <taxon>Pseudomonadota</taxon>
        <taxon>Alphaproteobacteria</taxon>
        <taxon>Rhodospirillales</taxon>
        <taxon>Azospirillaceae</taxon>
        <taxon>Skermanella</taxon>
    </lineage>
</organism>
<dbReference type="STRING" id="1385369.N825_15560"/>
<feature type="domain" description="DUF6036" evidence="1">
    <location>
        <begin position="15"/>
        <end position="173"/>
    </location>
</feature>
<dbReference type="SUPFAM" id="SSF81301">
    <property type="entry name" value="Nucleotidyltransferase"/>
    <property type="match status" value="1"/>
</dbReference>
<dbReference type="EMBL" id="AVFL01000021">
    <property type="protein sequence ID" value="EWY38094.1"/>
    <property type="molecule type" value="Genomic_DNA"/>
</dbReference>
<reference evidence="2 3" key="1">
    <citation type="submission" date="2013-08" db="EMBL/GenBank/DDBJ databases">
        <title>The genome sequence of Skermanella stibiiresistens.</title>
        <authorList>
            <person name="Zhu W."/>
            <person name="Wang G."/>
        </authorList>
    </citation>
    <scope>NUCLEOTIDE SEQUENCE [LARGE SCALE GENOMIC DNA]</scope>
    <source>
        <strain evidence="2 3">SB22</strain>
    </source>
</reference>
<proteinExistence type="predicted"/>
<evidence type="ECO:0000259" key="1">
    <source>
        <dbReference type="Pfam" id="PF19502"/>
    </source>
</evidence>
<keyword evidence="3" id="KW-1185">Reference proteome</keyword>
<evidence type="ECO:0000313" key="3">
    <source>
        <dbReference type="Proteomes" id="UP000019486"/>
    </source>
</evidence>
<dbReference type="AlphaFoldDB" id="W9GWA1"/>
<evidence type="ECO:0000313" key="2">
    <source>
        <dbReference type="EMBL" id="EWY38094.1"/>
    </source>
</evidence>